<comment type="caution">
    <text evidence="1">The sequence shown here is derived from an EMBL/GenBank/DDBJ whole genome shotgun (WGS) entry which is preliminary data.</text>
</comment>
<reference evidence="1 2" key="1">
    <citation type="submission" date="2019-02" db="EMBL/GenBank/DDBJ databases">
        <title>Deep-cultivation of Planctomycetes and their phenomic and genomic characterization uncovers novel biology.</title>
        <authorList>
            <person name="Wiegand S."/>
            <person name="Jogler M."/>
            <person name="Boedeker C."/>
            <person name="Pinto D."/>
            <person name="Vollmers J."/>
            <person name="Rivas-Marin E."/>
            <person name="Kohn T."/>
            <person name="Peeters S.H."/>
            <person name="Heuer A."/>
            <person name="Rast P."/>
            <person name="Oberbeckmann S."/>
            <person name="Bunk B."/>
            <person name="Jeske O."/>
            <person name="Meyerdierks A."/>
            <person name="Storesund J.E."/>
            <person name="Kallscheuer N."/>
            <person name="Luecker S."/>
            <person name="Lage O.M."/>
            <person name="Pohl T."/>
            <person name="Merkel B.J."/>
            <person name="Hornburger P."/>
            <person name="Mueller R.-W."/>
            <person name="Bruemmer F."/>
            <person name="Labrenz M."/>
            <person name="Spormann A.M."/>
            <person name="Op Den Camp H."/>
            <person name="Overmann J."/>
            <person name="Amann R."/>
            <person name="Jetten M.S.M."/>
            <person name="Mascher T."/>
            <person name="Medema M.H."/>
            <person name="Devos D.P."/>
            <person name="Kaster A.-K."/>
            <person name="Ovreas L."/>
            <person name="Rohde M."/>
            <person name="Galperin M.Y."/>
            <person name="Jogler C."/>
        </authorList>
    </citation>
    <scope>NUCLEOTIDE SEQUENCE [LARGE SCALE GENOMIC DNA]</scope>
    <source>
        <strain evidence="1 2">Pla144</strain>
    </source>
</reference>
<sequence length="57" mass="6820">MIMVVAYLEQHNLEHQGSSLNLSVAFRRRYGLIRPHHRFSGYFTLNDRLSRDIFARE</sequence>
<dbReference type="EMBL" id="SJPS01000002">
    <property type="protein sequence ID" value="TWU28699.1"/>
    <property type="molecule type" value="Genomic_DNA"/>
</dbReference>
<evidence type="ECO:0000313" key="1">
    <source>
        <dbReference type="EMBL" id="TWU28699.1"/>
    </source>
</evidence>
<dbReference type="AlphaFoldDB" id="A0A5C6D1C3"/>
<accession>A0A5C6D1C3</accession>
<organism evidence="1 2">
    <name type="scientific">Bythopirellula polymerisocia</name>
    <dbReference type="NCBI Taxonomy" id="2528003"/>
    <lineage>
        <taxon>Bacteria</taxon>
        <taxon>Pseudomonadati</taxon>
        <taxon>Planctomycetota</taxon>
        <taxon>Planctomycetia</taxon>
        <taxon>Pirellulales</taxon>
        <taxon>Lacipirellulaceae</taxon>
        <taxon>Bythopirellula</taxon>
    </lineage>
</organism>
<protein>
    <submittedName>
        <fullName evidence="1">Uncharacterized protein</fullName>
    </submittedName>
</protein>
<gene>
    <name evidence="1" type="ORF">Pla144_19910</name>
</gene>
<evidence type="ECO:0000313" key="2">
    <source>
        <dbReference type="Proteomes" id="UP000318437"/>
    </source>
</evidence>
<keyword evidence="2" id="KW-1185">Reference proteome</keyword>
<proteinExistence type="predicted"/>
<name>A0A5C6D1C3_9BACT</name>
<dbReference type="Proteomes" id="UP000318437">
    <property type="component" value="Unassembled WGS sequence"/>
</dbReference>